<sequence length="217" mass="23963">MERRQGDEPTVYSNIVRRDGVYVPIGLDLYFDVSMSRRLEWLNSTNGGRDVHPDDNSYFAQEMVRLGMPRENDETGISQAAQGRAPAEPTGHSRCFSCGMDVVVAAPGETYLNQHAFVSGGACPVLTSNYTPERIAIELGQARFTRGLIAHPQAVWVPAGTDISLKVHLTHGLYVTLSEKLWCYMCGRCPGEHGPRCYHKIRVLAGALQDTLLNSVL</sequence>
<accession>A0A286P9X0</accession>
<proteinExistence type="predicted"/>
<reference evidence="1" key="1">
    <citation type="journal article" date="2017" name="Nat. Commun.">
        <title>Complete fusion of a transposon and herpesvirus created the Teratorn mobile element in medaka fish.</title>
        <authorList>
            <person name="Inoue Y."/>
            <person name="Saga T."/>
            <person name="Aikawa T."/>
            <person name="Kumagai M."/>
            <person name="Shimada A."/>
            <person name="Kawaguchi Y."/>
            <person name="Naruse K."/>
            <person name="Morishita S."/>
            <person name="Koga A."/>
            <person name="Takeda H."/>
        </authorList>
    </citation>
    <scope>NUCLEOTIDE SEQUENCE</scope>
</reference>
<evidence type="ECO:0000313" key="1">
    <source>
        <dbReference type="EMBL" id="BBA49231.1"/>
    </source>
</evidence>
<gene>
    <name evidence="1" type="primary">ORF72</name>
</gene>
<name>A0A286P9X0_ORYLA</name>
<protein>
    <submittedName>
        <fullName evidence="1">Uncharacterized protein</fullName>
    </submittedName>
</protein>
<dbReference type="AlphaFoldDB" id="A0A286P9X0"/>
<dbReference type="EMBL" id="LC199500">
    <property type="protein sequence ID" value="BBA49231.1"/>
    <property type="molecule type" value="Genomic_DNA"/>
</dbReference>
<organism evidence="1">
    <name type="scientific">Oryzias latipes</name>
    <name type="common">Japanese rice fish</name>
    <name type="synonym">Japanese killifish</name>
    <dbReference type="NCBI Taxonomy" id="8090"/>
    <lineage>
        <taxon>Eukaryota</taxon>
        <taxon>Metazoa</taxon>
        <taxon>Chordata</taxon>
        <taxon>Craniata</taxon>
        <taxon>Vertebrata</taxon>
        <taxon>Euteleostomi</taxon>
        <taxon>Actinopterygii</taxon>
        <taxon>Neopterygii</taxon>
        <taxon>Teleostei</taxon>
        <taxon>Neoteleostei</taxon>
        <taxon>Acanthomorphata</taxon>
        <taxon>Ovalentaria</taxon>
        <taxon>Atherinomorphae</taxon>
        <taxon>Beloniformes</taxon>
        <taxon>Adrianichthyidae</taxon>
        <taxon>Oryziinae</taxon>
        <taxon>Oryzias</taxon>
    </lineage>
</organism>